<protein>
    <submittedName>
        <fullName evidence="3">Uncharacterized protein</fullName>
    </submittedName>
</protein>
<sequence length="1122" mass="129696">MADPNAYLEEEPITYEEIEIIARHSELVIAKIEQLATLVGENSYLAKETTEKKKKMKELTKYLADYFDALRNRKKLPKQEERKPNKTPWPVTLLKHALEPYIILRYASQWCRKAKRCLLCLVKSISDFDIRWNQALTVRFCQIFVTFCRVAIFMSNFKLLHFISLLITAYHADIPDMENDVREFVLVNNFITQALSDPCKMIKQHTDPQGLLSEKLNRLAATTGTYIAQLMGQFPLIDWSVFSIFSKPTETPETTLSEDDFFILQHVNLLKETMLYFVMIFPKKNSDGSGENSFDVVVENLLTEGPFVPITISMKIPIEKFIRLNKGAISSDMAKLIPIVASRKFGTAHRKRIQNITILLTEIKNMCEFDIRLLSQYFSNIISLCSLGYYEFLSYFHFNTICVDALDLLAVMLDLIKLIFKHKEDIQRFYLFNLSTIDIQYLKKLVEQIGNDQIFPLIQPLINALEVLNLEDFDRGDQYHYYAFKITYGRILLFYNQLRQTSVVSYAESIFEHLTTIMSHIEYAEDPIRTIFKYCPISTLWVEKEHFMKHVTTPIIPLSKCITILEICAYFELDPNIYAYPEMAGEIKMAYKQVQGSLLSRLLNELMRQCDPSGLFYQLGLQTRDLSRNSLFNVRLFKEQSDKLSNATANSFTKQNTIQSELRSCFTRMPQHIRIFDLVENPSQFFEDKITDSFSNFLFPAGSVPDSLNVDRGFSTAFQMIWQIFAQMGKPFQRNMFIARHQEGTTKDSEPYLQQVNLLNGSIEFTDFISERPNLVEKLANKCLEFVKSGYKKTLYLTPLHGFYNLEKTDLMTSDYFSANAIHYTIKNLGVNAGLAYDRVVTHVAARSITKIFKKFLEISNDLSIWHNSFKSSTQLPPESLSSPVFNECCEEMIRLGCTMTLRVIILDEMRKCISTAVPGLEQMVDAAMDRITVTLSGKEQLICETVSHRDSMYFIQQIIELQKIDKQTDFIKFMFFIGLLLNNSKWDDIKYHTDYDSISYNLHLFPIALNAFIEVRNTLFISADDLAMEAGVKTLYQTFGAVVNSKKEVNGPNYAKATTKLAITFPKVIDVLQFGWISEVFPNYSIDLSKVQFTSNSKKSRKEEKKSPRDSQKDKKSTKKK</sequence>
<dbReference type="GO" id="GO:0000902">
    <property type="term" value="P:cell morphogenesis"/>
    <property type="evidence" value="ECO:0007669"/>
    <property type="project" value="TreeGrafter"/>
</dbReference>
<gene>
    <name evidence="3" type="ORF">TRFO_08189</name>
</gene>
<evidence type="ECO:0000313" key="3">
    <source>
        <dbReference type="EMBL" id="OHS99884.1"/>
    </source>
</evidence>
<dbReference type="PANTHER" id="PTHR12093">
    <property type="entry name" value="NCK-ASSOCIATED PROTEIN 1"/>
    <property type="match status" value="1"/>
</dbReference>
<comment type="similarity">
    <text evidence="1">Belongs to the HEM-1/HEM-2 family.</text>
</comment>
<feature type="compositionally biased region" description="Basic and acidic residues" evidence="2">
    <location>
        <begin position="1102"/>
        <end position="1116"/>
    </location>
</feature>
<dbReference type="GO" id="GO:0030866">
    <property type="term" value="P:cortical actin cytoskeleton organization"/>
    <property type="evidence" value="ECO:0007669"/>
    <property type="project" value="TreeGrafter"/>
</dbReference>
<dbReference type="PANTHER" id="PTHR12093:SF10">
    <property type="entry name" value="MEMBRANE-ASSOCIATED PROTEIN HEM"/>
    <property type="match status" value="1"/>
</dbReference>
<dbReference type="AlphaFoldDB" id="A0A1J4JRK5"/>
<dbReference type="VEuPathDB" id="TrichDB:TRFO_08189"/>
<comment type="caution">
    <text evidence="3">The sequence shown here is derived from an EMBL/GenBank/DDBJ whole genome shotgun (WGS) entry which is preliminary data.</text>
</comment>
<dbReference type="Proteomes" id="UP000179807">
    <property type="component" value="Unassembled WGS sequence"/>
</dbReference>
<accession>A0A1J4JRK5</accession>
<dbReference type="GO" id="GO:0030031">
    <property type="term" value="P:cell projection assembly"/>
    <property type="evidence" value="ECO:0007669"/>
    <property type="project" value="TreeGrafter"/>
</dbReference>
<dbReference type="RefSeq" id="XP_068353021.1">
    <property type="nucleotide sequence ID" value="XM_068494142.1"/>
</dbReference>
<dbReference type="InterPro" id="IPR019137">
    <property type="entry name" value="Nck-associated_protein-1"/>
</dbReference>
<dbReference type="Pfam" id="PF09735">
    <property type="entry name" value="Nckap1"/>
    <property type="match status" value="1"/>
</dbReference>
<dbReference type="EMBL" id="MLAK01000982">
    <property type="protein sequence ID" value="OHS99884.1"/>
    <property type="molecule type" value="Genomic_DNA"/>
</dbReference>
<reference evidence="3" key="1">
    <citation type="submission" date="2016-10" db="EMBL/GenBank/DDBJ databases">
        <authorList>
            <person name="Benchimol M."/>
            <person name="Almeida L.G."/>
            <person name="Vasconcelos A.T."/>
            <person name="Perreira-Neves A."/>
            <person name="Rosa I.A."/>
            <person name="Tasca T."/>
            <person name="Bogo M.R."/>
            <person name="de Souza W."/>
        </authorList>
    </citation>
    <scope>NUCLEOTIDE SEQUENCE [LARGE SCALE GENOMIC DNA]</scope>
    <source>
        <strain evidence="3">K</strain>
    </source>
</reference>
<dbReference type="GO" id="GO:0031209">
    <property type="term" value="C:SCAR complex"/>
    <property type="evidence" value="ECO:0007669"/>
    <property type="project" value="TreeGrafter"/>
</dbReference>
<dbReference type="GeneID" id="94828846"/>
<organism evidence="3 4">
    <name type="scientific">Tritrichomonas foetus</name>
    <dbReference type="NCBI Taxonomy" id="1144522"/>
    <lineage>
        <taxon>Eukaryota</taxon>
        <taxon>Metamonada</taxon>
        <taxon>Parabasalia</taxon>
        <taxon>Tritrichomonadida</taxon>
        <taxon>Tritrichomonadidae</taxon>
        <taxon>Tritrichomonas</taxon>
    </lineage>
</organism>
<proteinExistence type="inferred from homology"/>
<keyword evidence="4" id="KW-1185">Reference proteome</keyword>
<evidence type="ECO:0000313" key="4">
    <source>
        <dbReference type="Proteomes" id="UP000179807"/>
    </source>
</evidence>
<dbReference type="GO" id="GO:0016477">
    <property type="term" value="P:cell migration"/>
    <property type="evidence" value="ECO:0007669"/>
    <property type="project" value="TreeGrafter"/>
</dbReference>
<evidence type="ECO:0000256" key="2">
    <source>
        <dbReference type="SAM" id="MobiDB-lite"/>
    </source>
</evidence>
<evidence type="ECO:0000256" key="1">
    <source>
        <dbReference type="ARBA" id="ARBA00037947"/>
    </source>
</evidence>
<feature type="region of interest" description="Disordered" evidence="2">
    <location>
        <begin position="1094"/>
        <end position="1122"/>
    </location>
</feature>
<name>A0A1J4JRK5_9EUKA</name>